<reference evidence="2 3" key="1">
    <citation type="submission" date="2023-05" db="EMBL/GenBank/DDBJ databases">
        <title>B98-5 Cell Line De Novo Hybrid Assembly: An Optical Mapping Approach.</title>
        <authorList>
            <person name="Kananen K."/>
            <person name="Auerbach J.A."/>
            <person name="Kautto E."/>
            <person name="Blachly J.S."/>
        </authorList>
    </citation>
    <scope>NUCLEOTIDE SEQUENCE [LARGE SCALE GENOMIC DNA]</scope>
    <source>
        <strain evidence="2">B95-8</strain>
        <tissue evidence="2">Cell line</tissue>
    </source>
</reference>
<sequence>MSSQPASKFWSLRQLPLNTAPALPPPPGDKDSSHRPEPPGNRPQKPAPGTEKALFTTVARHKCARASPRSGRPDGGPLSGALSMRGSRSSCPATGAQGGFLLHLCPALQGEAHPSGPVLRAGVSPPAQRAADSCGLALQSRDPCLPCARGFTHAAQGNSVTLNRSTVPQSPHHKRTTAM</sequence>
<protein>
    <submittedName>
        <fullName evidence="2">Uncharacterized protein</fullName>
    </submittedName>
</protein>
<evidence type="ECO:0000256" key="1">
    <source>
        <dbReference type="SAM" id="MobiDB-lite"/>
    </source>
</evidence>
<comment type="caution">
    <text evidence="2">The sequence shown here is derived from an EMBL/GenBank/DDBJ whole genome shotgun (WGS) entry which is preliminary data.</text>
</comment>
<evidence type="ECO:0000313" key="2">
    <source>
        <dbReference type="EMBL" id="KAK2086935.1"/>
    </source>
</evidence>
<dbReference type="Proteomes" id="UP001266305">
    <property type="component" value="Unassembled WGS sequence"/>
</dbReference>
<dbReference type="EMBL" id="JASSZA010000019">
    <property type="protein sequence ID" value="KAK2086935.1"/>
    <property type="molecule type" value="Genomic_DNA"/>
</dbReference>
<evidence type="ECO:0000313" key="3">
    <source>
        <dbReference type="Proteomes" id="UP001266305"/>
    </source>
</evidence>
<name>A0ABQ9TQZ7_SAGOE</name>
<accession>A0ABQ9TQZ7</accession>
<feature type="region of interest" description="Disordered" evidence="1">
    <location>
        <begin position="1"/>
        <end position="93"/>
    </location>
</feature>
<feature type="compositionally biased region" description="Basic and acidic residues" evidence="1">
    <location>
        <begin position="28"/>
        <end position="37"/>
    </location>
</feature>
<gene>
    <name evidence="2" type="ORF">P7K49_032842</name>
</gene>
<keyword evidence="3" id="KW-1185">Reference proteome</keyword>
<proteinExistence type="predicted"/>
<organism evidence="2 3">
    <name type="scientific">Saguinus oedipus</name>
    <name type="common">Cotton-top tamarin</name>
    <name type="synonym">Oedipomidas oedipus</name>
    <dbReference type="NCBI Taxonomy" id="9490"/>
    <lineage>
        <taxon>Eukaryota</taxon>
        <taxon>Metazoa</taxon>
        <taxon>Chordata</taxon>
        <taxon>Craniata</taxon>
        <taxon>Vertebrata</taxon>
        <taxon>Euteleostomi</taxon>
        <taxon>Mammalia</taxon>
        <taxon>Eutheria</taxon>
        <taxon>Euarchontoglires</taxon>
        <taxon>Primates</taxon>
        <taxon>Haplorrhini</taxon>
        <taxon>Platyrrhini</taxon>
        <taxon>Cebidae</taxon>
        <taxon>Callitrichinae</taxon>
        <taxon>Saguinus</taxon>
    </lineage>
</organism>